<dbReference type="EMBL" id="HF935778">
    <property type="protein sequence ID" value="CCX13112.1"/>
    <property type="molecule type" value="Genomic_DNA"/>
</dbReference>
<evidence type="ECO:0000313" key="1">
    <source>
        <dbReference type="EMBL" id="CCX13112.1"/>
    </source>
</evidence>
<dbReference type="Proteomes" id="UP000018144">
    <property type="component" value="Unassembled WGS sequence"/>
</dbReference>
<sequence>MGSSLEMLQIILFAWRDDDVGPTWGVSGGMLGWNAITG</sequence>
<protein>
    <submittedName>
        <fullName evidence="1">Uncharacterized protein</fullName>
    </submittedName>
</protein>
<organism evidence="1 2">
    <name type="scientific">Pyronema omphalodes (strain CBS 100304)</name>
    <name type="common">Pyronema confluens</name>
    <dbReference type="NCBI Taxonomy" id="1076935"/>
    <lineage>
        <taxon>Eukaryota</taxon>
        <taxon>Fungi</taxon>
        <taxon>Dikarya</taxon>
        <taxon>Ascomycota</taxon>
        <taxon>Pezizomycotina</taxon>
        <taxon>Pezizomycetes</taxon>
        <taxon>Pezizales</taxon>
        <taxon>Pyronemataceae</taxon>
        <taxon>Pyronema</taxon>
    </lineage>
</organism>
<keyword evidence="2" id="KW-1185">Reference proteome</keyword>
<name>U4L8E2_PYROM</name>
<reference evidence="1 2" key="1">
    <citation type="journal article" date="2013" name="PLoS Genet.">
        <title>The genome and development-dependent transcriptomes of Pyronema confluens: a window into fungal evolution.</title>
        <authorList>
            <person name="Traeger S."/>
            <person name="Altegoer F."/>
            <person name="Freitag M."/>
            <person name="Gabaldon T."/>
            <person name="Kempken F."/>
            <person name="Kumar A."/>
            <person name="Marcet-Houben M."/>
            <person name="Poggeler S."/>
            <person name="Stajich J.E."/>
            <person name="Nowrousian M."/>
        </authorList>
    </citation>
    <scope>NUCLEOTIDE SEQUENCE [LARGE SCALE GENOMIC DNA]</scope>
    <source>
        <strain evidence="2">CBS 100304</strain>
        <tissue evidence="1">Vegetative mycelium</tissue>
    </source>
</reference>
<accession>U4L8E2</accession>
<gene>
    <name evidence="1" type="ORF">PCON_12705</name>
</gene>
<dbReference type="AlphaFoldDB" id="U4L8E2"/>
<proteinExistence type="predicted"/>
<evidence type="ECO:0000313" key="2">
    <source>
        <dbReference type="Proteomes" id="UP000018144"/>
    </source>
</evidence>